<dbReference type="SUPFAM" id="SSF56935">
    <property type="entry name" value="Porins"/>
    <property type="match status" value="1"/>
</dbReference>
<proteinExistence type="predicted"/>
<dbReference type="SMART" id="SM00965">
    <property type="entry name" value="STN"/>
    <property type="match status" value="1"/>
</dbReference>
<evidence type="ECO:0000313" key="5">
    <source>
        <dbReference type="EMBL" id="WZN45234.1"/>
    </source>
</evidence>
<keyword evidence="1" id="KW-0813">Transport</keyword>
<accession>A0ABZ2YYZ5</accession>
<dbReference type="InterPro" id="IPR008969">
    <property type="entry name" value="CarboxyPept-like_regulatory"/>
</dbReference>
<evidence type="ECO:0000259" key="4">
    <source>
        <dbReference type="SMART" id="SM00965"/>
    </source>
</evidence>
<keyword evidence="3" id="KW-0998">Cell outer membrane</keyword>
<evidence type="ECO:0000313" key="6">
    <source>
        <dbReference type="Proteomes" id="UP001449657"/>
    </source>
</evidence>
<evidence type="ECO:0000256" key="3">
    <source>
        <dbReference type="ARBA" id="ARBA00023237"/>
    </source>
</evidence>
<dbReference type="EMBL" id="CP150096">
    <property type="protein sequence ID" value="WZN45234.1"/>
    <property type="molecule type" value="Genomic_DNA"/>
</dbReference>
<dbReference type="RefSeq" id="WP_341839988.1">
    <property type="nucleotide sequence ID" value="NZ_CP149792.1"/>
</dbReference>
<protein>
    <submittedName>
        <fullName evidence="5">Carboxypeptidase-like regulatory domain-containing protein</fullName>
    </submittedName>
</protein>
<organism evidence="5 6">
    <name type="scientific">Chitinophaga caseinilytica</name>
    <dbReference type="NCBI Taxonomy" id="2267521"/>
    <lineage>
        <taxon>Bacteria</taxon>
        <taxon>Pseudomonadati</taxon>
        <taxon>Bacteroidota</taxon>
        <taxon>Chitinophagia</taxon>
        <taxon>Chitinophagales</taxon>
        <taxon>Chitinophagaceae</taxon>
        <taxon>Chitinophaga</taxon>
    </lineage>
</organism>
<dbReference type="Pfam" id="PF13715">
    <property type="entry name" value="CarbopepD_reg_2"/>
    <property type="match status" value="1"/>
</dbReference>
<evidence type="ECO:0000256" key="2">
    <source>
        <dbReference type="ARBA" id="ARBA00023136"/>
    </source>
</evidence>
<dbReference type="Gene3D" id="2.60.40.1120">
    <property type="entry name" value="Carboxypeptidase-like, regulatory domain"/>
    <property type="match status" value="1"/>
</dbReference>
<evidence type="ECO:0000256" key="1">
    <source>
        <dbReference type="ARBA" id="ARBA00022448"/>
    </source>
</evidence>
<name>A0ABZ2YYZ5_9BACT</name>
<keyword evidence="2" id="KW-0472">Membrane</keyword>
<gene>
    <name evidence="5" type="ORF">WJU22_20250</name>
</gene>
<sequence>MQVSASSYSQQITLSGRNMRLKQIFREINRQTSMQFFVEDELLKDAGRIDVDIRDKPLDVALKSCLEGLQLDYAIVDRTIVITKAVPRAAAPGPVPEMTVITLKGTVTDEHGMPLPGATVKLKGTAKGVATDALGRFTLEVPEKGAVLVVSYIGYEPQDVAVTGSGPVLVALKPVEGKVEEVVIVAHGRQKKSEVVGAVTTIKPSELKIPVSNLTNALAGRLAGVIAFQRSGEPGFDNADFFVRGVTTFGYRKSPLSSSIISNPPPPTWRGCR</sequence>
<feature type="domain" description="Secretin/TonB short N-terminal" evidence="4">
    <location>
        <begin position="34"/>
        <end position="85"/>
    </location>
</feature>
<reference evidence="5 6" key="1">
    <citation type="submission" date="2024-03" db="EMBL/GenBank/DDBJ databases">
        <title>Chitinophaga caseinilytica sp. nov., a casein hydrolysing bacterium isolated from forest soil.</title>
        <authorList>
            <person name="Lee D.S."/>
            <person name="Han D.M."/>
            <person name="Baek J.H."/>
            <person name="Choi D.G."/>
            <person name="Jeon J.H."/>
            <person name="Jeon C.O."/>
        </authorList>
    </citation>
    <scope>NUCLEOTIDE SEQUENCE [LARGE SCALE GENOMIC DNA]</scope>
    <source>
        <strain evidence="5 6">KACC 19118</strain>
    </source>
</reference>
<dbReference type="Proteomes" id="UP001449657">
    <property type="component" value="Chromosome"/>
</dbReference>
<dbReference type="InterPro" id="IPR011662">
    <property type="entry name" value="Secretin/TonB_short_N"/>
</dbReference>
<keyword evidence="6" id="KW-1185">Reference proteome</keyword>
<dbReference type="SUPFAM" id="SSF49464">
    <property type="entry name" value="Carboxypeptidase regulatory domain-like"/>
    <property type="match status" value="1"/>
</dbReference>